<evidence type="ECO:0000313" key="3">
    <source>
        <dbReference type="EMBL" id="MBA2174108.1"/>
    </source>
</evidence>
<keyword evidence="3" id="KW-0282">Flagellum</keyword>
<evidence type="ECO:0000313" key="4">
    <source>
        <dbReference type="Proteomes" id="UP000571017"/>
    </source>
</evidence>
<dbReference type="Proteomes" id="UP000571017">
    <property type="component" value="Unassembled WGS sequence"/>
</dbReference>
<dbReference type="InterPro" id="IPR005648">
    <property type="entry name" value="FlgD"/>
</dbReference>
<keyword evidence="3" id="KW-0966">Cell projection</keyword>
<evidence type="ECO:0000256" key="2">
    <source>
        <dbReference type="ARBA" id="ARBA00022795"/>
    </source>
</evidence>
<organism evidence="3 4">
    <name type="scientific">Halobacillus locisalis</name>
    <dbReference type="NCBI Taxonomy" id="220753"/>
    <lineage>
        <taxon>Bacteria</taxon>
        <taxon>Bacillati</taxon>
        <taxon>Bacillota</taxon>
        <taxon>Bacilli</taxon>
        <taxon>Bacillales</taxon>
        <taxon>Bacillaceae</taxon>
        <taxon>Halobacillus</taxon>
    </lineage>
</organism>
<reference evidence="3 4" key="1">
    <citation type="journal article" date="2004" name="Extremophiles">
        <title>Halobacillus locisalis sp. nov., a halophilic bacterium isolated from a marine solar saltern of the Yellow Sea in Korea.</title>
        <authorList>
            <person name="Yoon J.H."/>
            <person name="Kang K.H."/>
            <person name="Oh T.K."/>
            <person name="Park Y.H."/>
        </authorList>
    </citation>
    <scope>NUCLEOTIDE SEQUENCE [LARGE SCALE GENOMIC DNA]</scope>
    <source>
        <strain evidence="3 4">KCTC 3788</strain>
    </source>
</reference>
<dbReference type="GO" id="GO:0044781">
    <property type="term" value="P:bacterial-type flagellum organization"/>
    <property type="evidence" value="ECO:0007669"/>
    <property type="project" value="UniProtKB-KW"/>
</dbReference>
<accession>A0A838CQE6</accession>
<comment type="caution">
    <text evidence="3">The sequence shown here is derived from an EMBL/GenBank/DDBJ whole genome shotgun (WGS) entry which is preliminary data.</text>
</comment>
<keyword evidence="4" id="KW-1185">Reference proteome</keyword>
<name>A0A838CQE6_9BACI</name>
<dbReference type="RefSeq" id="WP_181471123.1">
    <property type="nucleotide sequence ID" value="NZ_JACEFG010000001.1"/>
</dbReference>
<gene>
    <name evidence="3" type="primary">flgD</name>
    <name evidence="3" type="ORF">H0266_04245</name>
</gene>
<sequence length="162" mass="18053">MRVVNRIDPSLYLQNQQTRGTGSNSLGKDDFLKILMAQIKNQNPLDPMKDKEFISQMTQFSSLEQMTNMSQSFQAFTESQSLPPVIQYSHLIGKEVSYPVYDQETGFVDRIETGMVQSVNQKDGQTHLELGNGGLVGVGEITKVSETDQSIEDAENDVETNG</sequence>
<evidence type="ECO:0000256" key="1">
    <source>
        <dbReference type="ARBA" id="ARBA00010577"/>
    </source>
</evidence>
<protein>
    <submittedName>
        <fullName evidence="3">Flagellar hook assembly protein FlgD</fullName>
    </submittedName>
</protein>
<keyword evidence="3" id="KW-0969">Cilium</keyword>
<dbReference type="EMBL" id="JACEFG010000001">
    <property type="protein sequence ID" value="MBA2174108.1"/>
    <property type="molecule type" value="Genomic_DNA"/>
</dbReference>
<comment type="similarity">
    <text evidence="1">Belongs to the FlgD family.</text>
</comment>
<proteinExistence type="inferred from homology"/>
<dbReference type="Pfam" id="PF03963">
    <property type="entry name" value="FlgD"/>
    <property type="match status" value="1"/>
</dbReference>
<dbReference type="AlphaFoldDB" id="A0A838CQE6"/>
<keyword evidence="2" id="KW-1005">Bacterial flagellum biogenesis</keyword>
<dbReference type="NCBIfam" id="NF007197">
    <property type="entry name" value="PRK09618.1"/>
    <property type="match status" value="1"/>
</dbReference>